<dbReference type="STRING" id="679201.HMPREF9334_00382"/>
<evidence type="ECO:0000256" key="5">
    <source>
        <dbReference type="ARBA" id="ARBA00023136"/>
    </source>
</evidence>
<evidence type="ECO:0000256" key="3">
    <source>
        <dbReference type="ARBA" id="ARBA00022692"/>
    </source>
</evidence>
<dbReference type="Pfam" id="PF03743">
    <property type="entry name" value="TrbI"/>
    <property type="match status" value="1"/>
</dbReference>
<dbReference type="GO" id="GO:0016020">
    <property type="term" value="C:membrane"/>
    <property type="evidence" value="ECO:0007669"/>
    <property type="project" value="UniProtKB-SubCell"/>
</dbReference>
<evidence type="ECO:0000313" key="9">
    <source>
        <dbReference type="Proteomes" id="UP000004129"/>
    </source>
</evidence>
<feature type="region of interest" description="Disordered" evidence="6">
    <location>
        <begin position="53"/>
        <end position="114"/>
    </location>
</feature>
<reference evidence="8 9" key="1">
    <citation type="submission" date="2011-08" db="EMBL/GenBank/DDBJ databases">
        <title>The Genome Sequence of Selenomonas infelix ATCC 43532.</title>
        <authorList>
            <consortium name="The Broad Institute Genome Sequencing Platform"/>
            <person name="Earl A."/>
            <person name="Ward D."/>
            <person name="Feldgarden M."/>
            <person name="Gevers D."/>
            <person name="Izard J."/>
            <person name="Blanton J.M."/>
            <person name="Baranova O.V."/>
            <person name="Dewhirst F.E."/>
            <person name="Young S.K."/>
            <person name="Zeng Q."/>
            <person name="Gargeya S."/>
            <person name="Fitzgerald M."/>
            <person name="Haas B."/>
            <person name="Abouelleil A."/>
            <person name="Alvarado L."/>
            <person name="Arachchi H.M."/>
            <person name="Berlin A."/>
            <person name="Brown A."/>
            <person name="Chapman S.B."/>
            <person name="Chen Z."/>
            <person name="Dunbar C."/>
            <person name="Freedman E."/>
            <person name="Gearin G."/>
            <person name="Gellesch M."/>
            <person name="Goldberg J."/>
            <person name="Griggs A."/>
            <person name="Gujja S."/>
            <person name="Heiman D."/>
            <person name="Howarth C."/>
            <person name="Larson L."/>
            <person name="Lui A."/>
            <person name="MacDonald P.J.P."/>
            <person name="Montmayeur A."/>
            <person name="Murphy C."/>
            <person name="Neiman D."/>
            <person name="Pearson M."/>
            <person name="Priest M."/>
            <person name="Roberts A."/>
            <person name="Saif S."/>
            <person name="Shea T."/>
            <person name="Shenoy N."/>
            <person name="Sisk P."/>
            <person name="Stolte C."/>
            <person name="Sykes S."/>
            <person name="Wortman J."/>
            <person name="Nusbaum C."/>
            <person name="Birren B."/>
        </authorList>
    </citation>
    <scope>NUCLEOTIDE SEQUENCE [LARGE SCALE GENOMIC DNA]</scope>
    <source>
        <strain evidence="8 9">ATCC 43532</strain>
    </source>
</reference>
<protein>
    <recommendedName>
        <fullName evidence="10">Bacterial conjugation TrbI-like protein</fullName>
    </recommendedName>
</protein>
<evidence type="ECO:0000256" key="7">
    <source>
        <dbReference type="SAM" id="Phobius"/>
    </source>
</evidence>
<evidence type="ECO:0000256" key="6">
    <source>
        <dbReference type="SAM" id="MobiDB-lite"/>
    </source>
</evidence>
<evidence type="ECO:0000256" key="2">
    <source>
        <dbReference type="ARBA" id="ARBA00010265"/>
    </source>
</evidence>
<comment type="similarity">
    <text evidence="2">Belongs to the TrbI/VirB10 family.</text>
</comment>
<dbReference type="HOGENOM" id="CLU_672482_0_0_9"/>
<comment type="subcellular location">
    <subcellularLocation>
        <location evidence="1">Membrane</location>
        <topology evidence="1">Single-pass membrane protein</topology>
    </subcellularLocation>
</comment>
<keyword evidence="5 7" id="KW-0472">Membrane</keyword>
<organism evidence="8 9">
    <name type="scientific">Selenomonas infelix ATCC 43532</name>
    <dbReference type="NCBI Taxonomy" id="679201"/>
    <lineage>
        <taxon>Bacteria</taxon>
        <taxon>Bacillati</taxon>
        <taxon>Bacillota</taxon>
        <taxon>Negativicutes</taxon>
        <taxon>Selenomonadales</taxon>
        <taxon>Selenomonadaceae</taxon>
        <taxon>Selenomonas</taxon>
    </lineage>
</organism>
<comment type="caution">
    <text evidence="8">The sequence shown here is derived from an EMBL/GenBank/DDBJ whole genome shotgun (WGS) entry which is preliminary data.</text>
</comment>
<sequence>MDIKTPEGNKSMLKGEHDTIFGLSKPVVVGIVVFFFLVFGLAFFYAASDDSNAQTEKKSARVEDIADSSRVQGGTSAKLSDDYGALERANASRTHQHGQQDPHKNMDMPQDQQPHGAAVQPVESVQAIPQQPGYGGYAEVPRTSVVVPPPGSAYSQTYALPSQDQGASRVEAERTAAERLKEQFKSAIAFVFDGGGKSSGAPSDPAGDPSITGDGTTNTPGRIVSTAQRISSPTYSEPTERTVMAGTLIPAMLMTGINTDAPGPVIAQVMADVYDVNGINLIIPAGSRVLGTIGKTEGSGSRNSVSSRIGLSFDTVVLPNGGSWSIGNSMMAVDGVGYSGVNGKLNRHTGSNFMKGLFNSALTALSTAAVDRVTLDASAFTALTEAQAPTATVAPGYTFSIYVTQNIAF</sequence>
<feature type="compositionally biased region" description="Basic and acidic residues" evidence="6">
    <location>
        <begin position="55"/>
        <end position="64"/>
    </location>
</feature>
<feature type="compositionally biased region" description="Polar residues" evidence="6">
    <location>
        <begin position="213"/>
        <end position="222"/>
    </location>
</feature>
<evidence type="ECO:0000313" key="8">
    <source>
        <dbReference type="EMBL" id="EHG22346.1"/>
    </source>
</evidence>
<evidence type="ECO:0008006" key="10">
    <source>
        <dbReference type="Google" id="ProtNLM"/>
    </source>
</evidence>
<accession>G5GMA1</accession>
<feature type="compositionally biased region" description="Polar residues" evidence="6">
    <location>
        <begin position="69"/>
        <end position="78"/>
    </location>
</feature>
<dbReference type="Gene3D" id="2.40.128.260">
    <property type="entry name" value="Type IV secretion system, VirB10/TraB/TrbI"/>
    <property type="match status" value="1"/>
</dbReference>
<feature type="region of interest" description="Disordered" evidence="6">
    <location>
        <begin position="196"/>
        <end position="222"/>
    </location>
</feature>
<dbReference type="InterPro" id="IPR042217">
    <property type="entry name" value="T4SS_VirB10/TrbI"/>
</dbReference>
<keyword evidence="9" id="KW-1185">Reference proteome</keyword>
<dbReference type="PATRIC" id="fig|679201.3.peg.383"/>
<name>G5GMA1_9FIRM</name>
<proteinExistence type="inferred from homology"/>
<dbReference type="AlphaFoldDB" id="G5GMA1"/>
<feature type="transmembrane region" description="Helical" evidence="7">
    <location>
        <begin position="20"/>
        <end position="47"/>
    </location>
</feature>
<evidence type="ECO:0000256" key="4">
    <source>
        <dbReference type="ARBA" id="ARBA00022989"/>
    </source>
</evidence>
<dbReference type="Proteomes" id="UP000004129">
    <property type="component" value="Unassembled WGS sequence"/>
</dbReference>
<keyword evidence="4 7" id="KW-1133">Transmembrane helix</keyword>
<dbReference type="InterPro" id="IPR005498">
    <property type="entry name" value="T4SS_VirB10/TraB/TrbI"/>
</dbReference>
<evidence type="ECO:0000256" key="1">
    <source>
        <dbReference type="ARBA" id="ARBA00004167"/>
    </source>
</evidence>
<dbReference type="eggNOG" id="COG2948">
    <property type="taxonomic scope" value="Bacteria"/>
</dbReference>
<dbReference type="CDD" id="cd16429">
    <property type="entry name" value="VirB10"/>
    <property type="match status" value="1"/>
</dbReference>
<gene>
    <name evidence="8" type="ORF">HMPREF9334_00382</name>
</gene>
<dbReference type="EMBL" id="ACZM01000003">
    <property type="protein sequence ID" value="EHG22346.1"/>
    <property type="molecule type" value="Genomic_DNA"/>
</dbReference>
<keyword evidence="3 7" id="KW-0812">Transmembrane</keyword>